<dbReference type="EMBL" id="FNUY01000006">
    <property type="protein sequence ID" value="SEG50674.1"/>
    <property type="molecule type" value="Genomic_DNA"/>
</dbReference>
<dbReference type="OrthoDB" id="9808637at2"/>
<dbReference type="Proteomes" id="UP000236743">
    <property type="component" value="Unassembled WGS sequence"/>
</dbReference>
<evidence type="ECO:0000256" key="3">
    <source>
        <dbReference type="ARBA" id="ARBA00022989"/>
    </source>
</evidence>
<evidence type="ECO:0000256" key="4">
    <source>
        <dbReference type="ARBA" id="ARBA00023136"/>
    </source>
</evidence>
<reference evidence="6 7" key="1">
    <citation type="submission" date="2016-10" db="EMBL/GenBank/DDBJ databases">
        <authorList>
            <person name="de Groot N.N."/>
        </authorList>
    </citation>
    <scope>NUCLEOTIDE SEQUENCE [LARGE SCALE GENOMIC DNA]</scope>
    <source>
        <strain evidence="6 7">DSM 26656</strain>
    </source>
</reference>
<keyword evidence="3 5" id="KW-1133">Transmembrane helix</keyword>
<dbReference type="GO" id="GO:0006457">
    <property type="term" value="P:protein folding"/>
    <property type="evidence" value="ECO:0007669"/>
    <property type="project" value="InterPro"/>
</dbReference>
<dbReference type="PIRSF" id="PIRSF033913">
    <property type="entry name" value="S-S_format_DsbB"/>
    <property type="match status" value="1"/>
</dbReference>
<evidence type="ECO:0000313" key="6">
    <source>
        <dbReference type="EMBL" id="SEG50674.1"/>
    </source>
</evidence>
<proteinExistence type="predicted"/>
<protein>
    <submittedName>
        <fullName evidence="6">Disulfide bond formation protein DsbB</fullName>
    </submittedName>
</protein>
<dbReference type="AlphaFoldDB" id="A0A1H6AR67"/>
<dbReference type="InterPro" id="IPR003752">
    <property type="entry name" value="DiS_bond_form_DsbB/BdbC"/>
</dbReference>
<keyword evidence="7" id="KW-1185">Reference proteome</keyword>
<sequence length="176" mass="18933">MTSSSIDVARRAERVVSPSRLILLIGLACLALIAGAWFFELVWGLRPCKLCLEQRLPHYAAIGLAFAGLVLARSTRLQWFVLLGLAGLMAWSTWLGFYHSGVEWGWFIGPNDCGGAAGPAAPGVQDFMKQLQTTRVVACSEAAWRFLGLSLAGWNALASLGLLVAALYGLARGQRA</sequence>
<dbReference type="SUPFAM" id="SSF158442">
    <property type="entry name" value="DsbB-like"/>
    <property type="match status" value="1"/>
</dbReference>
<dbReference type="InterPro" id="IPR023380">
    <property type="entry name" value="DsbB-like_sf"/>
</dbReference>
<accession>A0A1H6AR67</accession>
<gene>
    <name evidence="6" type="ORF">SAMN04488115_10651</name>
</gene>
<feature type="transmembrane region" description="Helical" evidence="5">
    <location>
        <begin position="56"/>
        <end position="72"/>
    </location>
</feature>
<comment type="subcellular location">
    <subcellularLocation>
        <location evidence="1">Membrane</location>
        <topology evidence="1">Multi-pass membrane protein</topology>
    </subcellularLocation>
</comment>
<feature type="transmembrane region" description="Helical" evidence="5">
    <location>
        <begin position="79"/>
        <end position="97"/>
    </location>
</feature>
<dbReference type="InterPro" id="IPR024199">
    <property type="entry name" value="Uncharacterised_DsbB"/>
</dbReference>
<keyword evidence="2 5" id="KW-0812">Transmembrane</keyword>
<dbReference type="GO" id="GO:0016020">
    <property type="term" value="C:membrane"/>
    <property type="evidence" value="ECO:0007669"/>
    <property type="project" value="UniProtKB-SubCell"/>
</dbReference>
<keyword evidence="4 5" id="KW-0472">Membrane</keyword>
<dbReference type="GO" id="GO:0015035">
    <property type="term" value="F:protein-disulfide reductase activity"/>
    <property type="evidence" value="ECO:0007669"/>
    <property type="project" value="InterPro"/>
</dbReference>
<evidence type="ECO:0000256" key="5">
    <source>
        <dbReference type="SAM" id="Phobius"/>
    </source>
</evidence>
<evidence type="ECO:0000256" key="2">
    <source>
        <dbReference type="ARBA" id="ARBA00022692"/>
    </source>
</evidence>
<dbReference type="Pfam" id="PF02600">
    <property type="entry name" value="DsbB"/>
    <property type="match status" value="1"/>
</dbReference>
<dbReference type="RefSeq" id="WP_103873353.1">
    <property type="nucleotide sequence ID" value="NZ_FNUY01000006.1"/>
</dbReference>
<feature type="transmembrane region" description="Helical" evidence="5">
    <location>
        <begin position="151"/>
        <end position="171"/>
    </location>
</feature>
<dbReference type="Gene3D" id="1.20.1550.10">
    <property type="entry name" value="DsbB-like"/>
    <property type="match status" value="1"/>
</dbReference>
<feature type="transmembrane region" description="Helical" evidence="5">
    <location>
        <begin position="21"/>
        <end position="44"/>
    </location>
</feature>
<name>A0A1H6AR67_9HYPH</name>
<evidence type="ECO:0000256" key="1">
    <source>
        <dbReference type="ARBA" id="ARBA00004141"/>
    </source>
</evidence>
<evidence type="ECO:0000313" key="7">
    <source>
        <dbReference type="Proteomes" id="UP000236743"/>
    </source>
</evidence>
<organism evidence="6 7">
    <name type="scientific">Bosea lathyri</name>
    <dbReference type="NCBI Taxonomy" id="1036778"/>
    <lineage>
        <taxon>Bacteria</taxon>
        <taxon>Pseudomonadati</taxon>
        <taxon>Pseudomonadota</taxon>
        <taxon>Alphaproteobacteria</taxon>
        <taxon>Hyphomicrobiales</taxon>
        <taxon>Boseaceae</taxon>
        <taxon>Bosea</taxon>
    </lineage>
</organism>